<dbReference type="SUPFAM" id="SSF54534">
    <property type="entry name" value="FKBP-like"/>
    <property type="match status" value="1"/>
</dbReference>
<evidence type="ECO:0000256" key="1">
    <source>
        <dbReference type="ARBA" id="ARBA00000971"/>
    </source>
</evidence>
<keyword evidence="7" id="KW-0472">Membrane</keyword>
<evidence type="ECO:0000256" key="5">
    <source>
        <dbReference type="ARBA" id="ARBA00023235"/>
    </source>
</evidence>
<dbReference type="STRING" id="237679.SAMN04488072_11581"/>
<keyword evidence="7" id="KW-0812">Transmembrane</keyword>
<keyword evidence="4 6" id="KW-0697">Rotamase</keyword>
<evidence type="ECO:0000256" key="2">
    <source>
        <dbReference type="ARBA" id="ARBA00013194"/>
    </source>
</evidence>
<dbReference type="InterPro" id="IPR050245">
    <property type="entry name" value="PrsA_foldase"/>
</dbReference>
<keyword evidence="10" id="KW-1185">Reference proteome</keyword>
<dbReference type="GO" id="GO:0003755">
    <property type="term" value="F:peptidyl-prolyl cis-trans isomerase activity"/>
    <property type="evidence" value="ECO:0007669"/>
    <property type="project" value="UniProtKB-KW"/>
</dbReference>
<dbReference type="InterPro" id="IPR046357">
    <property type="entry name" value="PPIase_dom_sf"/>
</dbReference>
<gene>
    <name evidence="9" type="ORF">SAMN04488072_11581</name>
</gene>
<evidence type="ECO:0000256" key="6">
    <source>
        <dbReference type="PROSITE-ProRule" id="PRU00278"/>
    </source>
</evidence>
<evidence type="ECO:0000256" key="7">
    <source>
        <dbReference type="SAM" id="Phobius"/>
    </source>
</evidence>
<organism evidence="9 10">
    <name type="scientific">Lentibacillus halodurans</name>
    <dbReference type="NCBI Taxonomy" id="237679"/>
    <lineage>
        <taxon>Bacteria</taxon>
        <taxon>Bacillati</taxon>
        <taxon>Bacillota</taxon>
        <taxon>Bacilli</taxon>
        <taxon>Bacillales</taxon>
        <taxon>Bacillaceae</taxon>
        <taxon>Lentibacillus</taxon>
    </lineage>
</organism>
<keyword evidence="5 6" id="KW-0413">Isomerase</keyword>
<dbReference type="AlphaFoldDB" id="A0A1I1A1Y3"/>
<dbReference type="EC" id="5.2.1.8" evidence="2"/>
<dbReference type="InterPro" id="IPR000297">
    <property type="entry name" value="PPIase_PpiC"/>
</dbReference>
<evidence type="ECO:0000256" key="3">
    <source>
        <dbReference type="ARBA" id="ARBA00022729"/>
    </source>
</evidence>
<evidence type="ECO:0000259" key="8">
    <source>
        <dbReference type="PROSITE" id="PS50198"/>
    </source>
</evidence>
<dbReference type="Pfam" id="PF13145">
    <property type="entry name" value="Rotamase_2"/>
    <property type="match status" value="1"/>
</dbReference>
<dbReference type="Gene3D" id="1.10.4030.10">
    <property type="entry name" value="Porin chaperone SurA, peptide-binding domain"/>
    <property type="match status" value="1"/>
</dbReference>
<evidence type="ECO:0000313" key="10">
    <source>
        <dbReference type="Proteomes" id="UP000198642"/>
    </source>
</evidence>
<feature type="domain" description="PpiC" evidence="8">
    <location>
        <begin position="161"/>
        <end position="253"/>
    </location>
</feature>
<dbReference type="RefSeq" id="WP_090240612.1">
    <property type="nucleotide sequence ID" value="NZ_FOJW01000015.1"/>
</dbReference>
<reference evidence="9 10" key="1">
    <citation type="submission" date="2016-10" db="EMBL/GenBank/DDBJ databases">
        <authorList>
            <person name="de Groot N.N."/>
        </authorList>
    </citation>
    <scope>NUCLEOTIDE SEQUENCE [LARGE SCALE GENOMIC DNA]</scope>
    <source>
        <strain evidence="9 10">CGMCC 1.3702</strain>
    </source>
</reference>
<dbReference type="OrthoDB" id="2677468at2"/>
<dbReference type="InterPro" id="IPR027304">
    <property type="entry name" value="Trigger_fact/SurA_dom_sf"/>
</dbReference>
<dbReference type="Proteomes" id="UP000198642">
    <property type="component" value="Unassembled WGS sequence"/>
</dbReference>
<evidence type="ECO:0000313" key="9">
    <source>
        <dbReference type="EMBL" id="SFB31951.1"/>
    </source>
</evidence>
<name>A0A1I1A1Y3_9BACI</name>
<keyword evidence="7" id="KW-1133">Transmembrane helix</keyword>
<evidence type="ECO:0000256" key="4">
    <source>
        <dbReference type="ARBA" id="ARBA00023110"/>
    </source>
</evidence>
<dbReference type="Gene3D" id="3.10.50.40">
    <property type="match status" value="1"/>
</dbReference>
<dbReference type="PANTHER" id="PTHR47245">
    <property type="entry name" value="PEPTIDYLPROLYL ISOMERASE"/>
    <property type="match status" value="1"/>
</dbReference>
<dbReference type="PANTHER" id="PTHR47245:SF1">
    <property type="entry name" value="FOLDASE PROTEIN PRSA"/>
    <property type="match status" value="1"/>
</dbReference>
<comment type="catalytic activity">
    <reaction evidence="1">
        <text>[protein]-peptidylproline (omega=180) = [protein]-peptidylproline (omega=0)</text>
        <dbReference type="Rhea" id="RHEA:16237"/>
        <dbReference type="Rhea" id="RHEA-COMP:10747"/>
        <dbReference type="Rhea" id="RHEA-COMP:10748"/>
        <dbReference type="ChEBI" id="CHEBI:83833"/>
        <dbReference type="ChEBI" id="CHEBI:83834"/>
        <dbReference type="EC" id="5.2.1.8"/>
    </reaction>
</comment>
<protein>
    <recommendedName>
        <fullName evidence="2">peptidylprolyl isomerase</fullName>
        <ecNumber evidence="2">5.2.1.8</ecNumber>
    </recommendedName>
</protein>
<accession>A0A1I1A1Y3</accession>
<dbReference type="PROSITE" id="PS50198">
    <property type="entry name" value="PPIC_PPIASE_2"/>
    <property type="match status" value="1"/>
</dbReference>
<proteinExistence type="predicted"/>
<dbReference type="EMBL" id="FOJW01000015">
    <property type="protein sequence ID" value="SFB31951.1"/>
    <property type="molecule type" value="Genomic_DNA"/>
</dbReference>
<keyword evidence="3" id="KW-0732">Signal</keyword>
<feature type="transmembrane region" description="Helical" evidence="7">
    <location>
        <begin position="6"/>
        <end position="24"/>
    </location>
</feature>
<dbReference type="SUPFAM" id="SSF109998">
    <property type="entry name" value="Triger factor/SurA peptide-binding domain-like"/>
    <property type="match status" value="1"/>
</dbReference>
<sequence length="302" mass="35054">MDKKLLWGIIAVLLVTNIATLIFWKQDGAVSLGHHDRDINQNEPVASVGNETISYEEWMTSLRENHGQEQLKNLINQQVVQQLAETKNVNIDDKIIAREIALLTTMQRAMTKEETKQKEEEWREDIIYRYQLEALLTADANIPDEEVRAYYEDYQDQYDFQASTEVSHIVVSDVETAEKIITELDNGASFHLLAQEYSLDEETKNNGGYMGFLVNTSQFWPAGYLDKLENMEEHTYSDPFQSDEGISIIYLHRRLPSITFDYEEIKPYVEREMAMDQLDQSLSAESLWDELDLDWVYGKAES</sequence>